<evidence type="ECO:0000256" key="1">
    <source>
        <dbReference type="SAM" id="SignalP"/>
    </source>
</evidence>
<dbReference type="EMBL" id="STFF01000006">
    <property type="protein sequence ID" value="THU36122.1"/>
    <property type="molecule type" value="Genomic_DNA"/>
</dbReference>
<dbReference type="SUPFAM" id="SSF48208">
    <property type="entry name" value="Six-hairpin glycosidases"/>
    <property type="match status" value="1"/>
</dbReference>
<protein>
    <submittedName>
        <fullName evidence="5">Glycoside hydrolase family 127 protein</fullName>
    </submittedName>
</protein>
<dbReference type="GO" id="GO:0005975">
    <property type="term" value="P:carbohydrate metabolic process"/>
    <property type="evidence" value="ECO:0007669"/>
    <property type="project" value="InterPro"/>
</dbReference>
<feature type="domain" description="Non-reducing end beta-L-arabinofuranosidase-like GH127 middle" evidence="3">
    <location>
        <begin position="440"/>
        <end position="551"/>
    </location>
</feature>
<dbReference type="InterPro" id="IPR008928">
    <property type="entry name" value="6-hairpin_glycosidase_sf"/>
</dbReference>
<keyword evidence="6" id="KW-1185">Reference proteome</keyword>
<dbReference type="InterPro" id="IPR049174">
    <property type="entry name" value="Beta-AFase-like"/>
</dbReference>
<dbReference type="Pfam" id="PF20736">
    <property type="entry name" value="Glyco_hydro127M"/>
    <property type="match status" value="1"/>
</dbReference>
<feature type="domain" description="Non-reducing end beta-L-arabinofuranosidase-like GH127 catalytic" evidence="2">
    <location>
        <begin position="33"/>
        <end position="429"/>
    </location>
</feature>
<gene>
    <name evidence="5" type="ORF">FAM09_20955</name>
</gene>
<evidence type="ECO:0000259" key="3">
    <source>
        <dbReference type="Pfam" id="PF20736"/>
    </source>
</evidence>
<feature type="signal peptide" evidence="1">
    <location>
        <begin position="1"/>
        <end position="19"/>
    </location>
</feature>
<reference evidence="5 6" key="1">
    <citation type="submission" date="2019-04" db="EMBL/GenBank/DDBJ databases">
        <title>Niastella caeni sp. nov., isolated from activated sludge.</title>
        <authorList>
            <person name="Sheng M."/>
        </authorList>
    </citation>
    <scope>NUCLEOTIDE SEQUENCE [LARGE SCALE GENOMIC DNA]</scope>
    <source>
        <strain evidence="5 6">HX-2-15</strain>
    </source>
</reference>
<dbReference type="PANTHER" id="PTHR43465:SF2">
    <property type="entry name" value="DUF1680 DOMAIN PROTEIN (AFU_ORTHOLOGUE AFUA_1G08910)"/>
    <property type="match status" value="1"/>
</dbReference>
<sequence>MMKRSLLAVALVSASTVLAQPKDYPVQAVNFTAVKLTDNFWLPRMKINHNVTIPASFARCESTGRVKNFEMAAAHSGKFCTTFPFDDTDIYKTIEGASFSLSLFPDKKLETYIDSLIDKVGKAQEPDGYLYTARTIDPQKPHNWAGPERWVKERELSHELYNSGHLYEAAYAHYYATGKKNLLNIALKNADLVCSVFGEGKLHVAPGHEIVEMGLVKLYRITGKQQYLQTARFFIEERGRYKGYDAKSKDPWRNGAYWQDQQPVADQREAVGHAVRAAYLYSAVADVAALTGDEKLLLAVDSIWQNVVAKKIYVQGGLGAIPSGERFGDNYELPNATAYNETCAAIAGVYWNYRMFLLHGDSKYMDVLEKMLYNGLISGIGLDGKSFFYANAMQIKNHFSHQAMEPERSGWFDCSCCPTNLTRLIPSIPGYVYAQKGDAVYVNLFVSGNATMNVHGKPVSIVQQNNYPWDGALTFTVSPQKTDAFSLLVRIPGWARNEAIPSNLYTFSDNPATKVSISINGQPVEYSVDKGYAVIKRTWKKGDVLKVDLPMDVRRVVASENVKDDQGKVALQRGPLIYCAEWADNNGRAANILIPPDAVFQARFQPDLLNGVEVLQSEVPVITVDEKAQTVSTNRKLVTAIPYYAWANRGKGEMMVWFPEKVKDVEIIGEQSKQEPGKK</sequence>
<evidence type="ECO:0000259" key="4">
    <source>
        <dbReference type="Pfam" id="PF20737"/>
    </source>
</evidence>
<name>A0A4S8HSN5_9BACT</name>
<dbReference type="Pfam" id="PF20737">
    <property type="entry name" value="Glyco_hydro127C"/>
    <property type="match status" value="1"/>
</dbReference>
<accession>A0A4S8HSN5</accession>
<dbReference type="PANTHER" id="PTHR43465">
    <property type="entry name" value="DUF1680 DOMAIN PROTEIN (AFU_ORTHOLOGUE AFUA_1G08910)"/>
    <property type="match status" value="1"/>
</dbReference>
<dbReference type="GO" id="GO:0016787">
    <property type="term" value="F:hydrolase activity"/>
    <property type="evidence" value="ECO:0007669"/>
    <property type="project" value="UniProtKB-KW"/>
</dbReference>
<evidence type="ECO:0000259" key="2">
    <source>
        <dbReference type="Pfam" id="PF07944"/>
    </source>
</evidence>
<organism evidence="5 6">
    <name type="scientific">Niastella caeni</name>
    <dbReference type="NCBI Taxonomy" id="2569763"/>
    <lineage>
        <taxon>Bacteria</taxon>
        <taxon>Pseudomonadati</taxon>
        <taxon>Bacteroidota</taxon>
        <taxon>Chitinophagia</taxon>
        <taxon>Chitinophagales</taxon>
        <taxon>Chitinophagaceae</taxon>
        <taxon>Niastella</taxon>
    </lineage>
</organism>
<dbReference type="InterPro" id="IPR049049">
    <property type="entry name" value="Beta-AFase-like_GH127_C"/>
</dbReference>
<dbReference type="AlphaFoldDB" id="A0A4S8HSN5"/>
<evidence type="ECO:0000313" key="5">
    <source>
        <dbReference type="EMBL" id="THU36122.1"/>
    </source>
</evidence>
<dbReference type="Pfam" id="PF07944">
    <property type="entry name" value="Beta-AFase-like_GH127_cat"/>
    <property type="match status" value="1"/>
</dbReference>
<feature type="domain" description="Non-reducing end beta-L-arabinofuranosidase-like GH127 C-terminal" evidence="4">
    <location>
        <begin position="553"/>
        <end position="659"/>
    </location>
</feature>
<keyword evidence="1" id="KW-0732">Signal</keyword>
<dbReference type="InterPro" id="IPR049046">
    <property type="entry name" value="Beta-AFase-like_GH127_middle"/>
</dbReference>
<proteinExistence type="predicted"/>
<evidence type="ECO:0000313" key="6">
    <source>
        <dbReference type="Proteomes" id="UP000306918"/>
    </source>
</evidence>
<feature type="chain" id="PRO_5020428372" evidence="1">
    <location>
        <begin position="20"/>
        <end position="679"/>
    </location>
</feature>
<dbReference type="OrthoDB" id="9757939at2"/>
<dbReference type="Proteomes" id="UP000306918">
    <property type="component" value="Unassembled WGS sequence"/>
</dbReference>
<comment type="caution">
    <text evidence="5">The sequence shown here is derived from an EMBL/GenBank/DDBJ whole genome shotgun (WGS) entry which is preliminary data.</text>
</comment>
<keyword evidence="5" id="KW-0378">Hydrolase</keyword>
<dbReference type="InterPro" id="IPR012878">
    <property type="entry name" value="Beta-AFase-like_GH127_cat"/>
</dbReference>